<evidence type="ECO:0000313" key="1">
    <source>
        <dbReference type="EMBL" id="CAJ1964350.1"/>
    </source>
</evidence>
<proteinExistence type="predicted"/>
<sequence>MKETRKKENVGKPLWQAGSRPVRWFKGGSGEGNWGRALWLTKIGGGGEIGRGRKLSRIRAHGPRCVVVGAEDERVDRGSVGWR</sequence>
<keyword evidence="2" id="KW-1185">Reference proteome</keyword>
<protein>
    <submittedName>
        <fullName evidence="1">Uncharacterized protein</fullName>
    </submittedName>
</protein>
<organism evidence="1 2">
    <name type="scientific">Sphenostylis stenocarpa</name>
    <dbReference type="NCBI Taxonomy" id="92480"/>
    <lineage>
        <taxon>Eukaryota</taxon>
        <taxon>Viridiplantae</taxon>
        <taxon>Streptophyta</taxon>
        <taxon>Embryophyta</taxon>
        <taxon>Tracheophyta</taxon>
        <taxon>Spermatophyta</taxon>
        <taxon>Magnoliopsida</taxon>
        <taxon>eudicotyledons</taxon>
        <taxon>Gunneridae</taxon>
        <taxon>Pentapetalae</taxon>
        <taxon>rosids</taxon>
        <taxon>fabids</taxon>
        <taxon>Fabales</taxon>
        <taxon>Fabaceae</taxon>
        <taxon>Papilionoideae</taxon>
        <taxon>50 kb inversion clade</taxon>
        <taxon>NPAAA clade</taxon>
        <taxon>indigoferoid/millettioid clade</taxon>
        <taxon>Phaseoleae</taxon>
        <taxon>Sphenostylis</taxon>
    </lineage>
</organism>
<name>A0AA86T6J7_9FABA</name>
<dbReference type="Proteomes" id="UP001189624">
    <property type="component" value="Chromosome 6"/>
</dbReference>
<dbReference type="EMBL" id="OY731403">
    <property type="protein sequence ID" value="CAJ1964350.1"/>
    <property type="molecule type" value="Genomic_DNA"/>
</dbReference>
<dbReference type="Gramene" id="rna-AYBTSS11_LOCUS20265">
    <property type="protein sequence ID" value="CAJ1964350.1"/>
    <property type="gene ID" value="gene-AYBTSS11_LOCUS20265"/>
</dbReference>
<reference evidence="1" key="1">
    <citation type="submission" date="2023-10" db="EMBL/GenBank/DDBJ databases">
        <authorList>
            <person name="Domelevo Entfellner J.-B."/>
        </authorList>
    </citation>
    <scope>NUCLEOTIDE SEQUENCE</scope>
</reference>
<evidence type="ECO:0000313" key="2">
    <source>
        <dbReference type="Proteomes" id="UP001189624"/>
    </source>
</evidence>
<accession>A0AA86T6J7</accession>
<dbReference type="AlphaFoldDB" id="A0AA86T6J7"/>
<gene>
    <name evidence="1" type="ORF">AYBTSS11_LOCUS20265</name>
</gene>